<dbReference type="PANTHER" id="PTHR24221:SF654">
    <property type="entry name" value="ATP-BINDING CASSETTE SUB-FAMILY B MEMBER 6"/>
    <property type="match status" value="1"/>
</dbReference>
<gene>
    <name evidence="12" type="ORF">CDL26_14450</name>
</gene>
<dbReference type="InterPro" id="IPR036640">
    <property type="entry name" value="ABC1_TM_sf"/>
</dbReference>
<keyword evidence="6" id="KW-0067">ATP-binding</keyword>
<name>A0A2N5P5K6_MEDGN</name>
<keyword evidence="8 9" id="KW-0472">Membrane</keyword>
<dbReference type="Gene3D" id="3.40.50.300">
    <property type="entry name" value="P-loop containing nucleotide triphosphate hydrolases"/>
    <property type="match status" value="1"/>
</dbReference>
<protein>
    <recommendedName>
        <fullName evidence="14">ABC transporter ATP-binding protein</fullName>
    </recommendedName>
</protein>
<feature type="transmembrane region" description="Helical" evidence="9">
    <location>
        <begin position="164"/>
        <end position="182"/>
    </location>
</feature>
<dbReference type="PROSITE" id="PS50893">
    <property type="entry name" value="ABC_TRANSPORTER_2"/>
    <property type="match status" value="1"/>
</dbReference>
<dbReference type="PANTHER" id="PTHR24221">
    <property type="entry name" value="ATP-BINDING CASSETTE SUB-FAMILY B"/>
    <property type="match status" value="1"/>
</dbReference>
<evidence type="ECO:0000256" key="6">
    <source>
        <dbReference type="ARBA" id="ARBA00022840"/>
    </source>
</evidence>
<dbReference type="PROSITE" id="PS50929">
    <property type="entry name" value="ABC_TM1F"/>
    <property type="match status" value="1"/>
</dbReference>
<dbReference type="GO" id="GO:0005886">
    <property type="term" value="C:plasma membrane"/>
    <property type="evidence" value="ECO:0007669"/>
    <property type="project" value="UniProtKB-SubCell"/>
</dbReference>
<evidence type="ECO:0008006" key="14">
    <source>
        <dbReference type="Google" id="ProtNLM"/>
    </source>
</evidence>
<dbReference type="Pfam" id="PF00664">
    <property type="entry name" value="ABC_membrane"/>
    <property type="match status" value="1"/>
</dbReference>
<feature type="transmembrane region" description="Helical" evidence="9">
    <location>
        <begin position="248"/>
        <end position="272"/>
    </location>
</feature>
<evidence type="ECO:0000313" key="13">
    <source>
        <dbReference type="Proteomes" id="UP000234891"/>
    </source>
</evidence>
<dbReference type="Proteomes" id="UP000234891">
    <property type="component" value="Unassembled WGS sequence"/>
</dbReference>
<keyword evidence="3" id="KW-1003">Cell membrane</keyword>
<organism evidence="12 13">
    <name type="scientific">Mediterraneibacter gnavus</name>
    <name type="common">Ruminococcus gnavus</name>
    <dbReference type="NCBI Taxonomy" id="33038"/>
    <lineage>
        <taxon>Bacteria</taxon>
        <taxon>Bacillati</taxon>
        <taxon>Bacillota</taxon>
        <taxon>Clostridia</taxon>
        <taxon>Lachnospirales</taxon>
        <taxon>Lachnospiraceae</taxon>
        <taxon>Mediterraneibacter</taxon>
    </lineage>
</organism>
<dbReference type="InterPro" id="IPR039421">
    <property type="entry name" value="Type_1_exporter"/>
</dbReference>
<comment type="caution">
    <text evidence="12">The sequence shown here is derived from an EMBL/GenBank/DDBJ whole genome shotgun (WGS) entry which is preliminary data.</text>
</comment>
<dbReference type="GO" id="GO:0140359">
    <property type="term" value="F:ABC-type transporter activity"/>
    <property type="evidence" value="ECO:0007669"/>
    <property type="project" value="InterPro"/>
</dbReference>
<dbReference type="SMART" id="SM00382">
    <property type="entry name" value="AAA"/>
    <property type="match status" value="1"/>
</dbReference>
<dbReference type="InterPro" id="IPR011527">
    <property type="entry name" value="ABC1_TM_dom"/>
</dbReference>
<keyword evidence="5" id="KW-0547">Nucleotide-binding</keyword>
<dbReference type="InterPro" id="IPR003439">
    <property type="entry name" value="ABC_transporter-like_ATP-bd"/>
</dbReference>
<dbReference type="FunFam" id="3.40.50.300:FF:000854">
    <property type="entry name" value="Multidrug ABC transporter ATP-binding protein"/>
    <property type="match status" value="1"/>
</dbReference>
<dbReference type="EMBL" id="NIHS01000035">
    <property type="protein sequence ID" value="PLT70433.1"/>
    <property type="molecule type" value="Genomic_DNA"/>
</dbReference>
<dbReference type="SUPFAM" id="SSF90123">
    <property type="entry name" value="ABC transporter transmembrane region"/>
    <property type="match status" value="1"/>
</dbReference>
<dbReference type="Pfam" id="PF00005">
    <property type="entry name" value="ABC_tran"/>
    <property type="match status" value="1"/>
</dbReference>
<dbReference type="GO" id="GO:0005524">
    <property type="term" value="F:ATP binding"/>
    <property type="evidence" value="ECO:0007669"/>
    <property type="project" value="UniProtKB-KW"/>
</dbReference>
<keyword evidence="2" id="KW-0813">Transport</keyword>
<evidence type="ECO:0000256" key="1">
    <source>
        <dbReference type="ARBA" id="ARBA00004651"/>
    </source>
</evidence>
<feature type="domain" description="ABC transmembrane type-1" evidence="11">
    <location>
        <begin position="22"/>
        <end position="307"/>
    </location>
</feature>
<dbReference type="AlphaFoldDB" id="A0A2N5P5K6"/>
<dbReference type="GO" id="GO:0016887">
    <property type="term" value="F:ATP hydrolysis activity"/>
    <property type="evidence" value="ECO:0007669"/>
    <property type="project" value="InterPro"/>
</dbReference>
<keyword evidence="7 9" id="KW-1133">Transmembrane helix</keyword>
<keyword evidence="4 9" id="KW-0812">Transmembrane</keyword>
<dbReference type="InterPro" id="IPR017871">
    <property type="entry name" value="ABC_transporter-like_CS"/>
</dbReference>
<evidence type="ECO:0000259" key="11">
    <source>
        <dbReference type="PROSITE" id="PS50929"/>
    </source>
</evidence>
<accession>A0A2N5P5K6</accession>
<proteinExistence type="predicted"/>
<sequence length="575" mass="65739">MQEQIFVHGYFGRNKGILTGFVIFSIMSGTSYMLWSFLFEQASGFAGGTADTSIQQLCLSAGLCLLYFVVSQQLMFYFQRRLLKQINTQLKQINTQLKQDVFHALMKKGVAKFTEKNSAVYLSVLNNDVTNLENNYFAKIPEILQNGFVFLTCAGVLCYYDVRIVCLVILTALLPVAVPFLIGEKLSQKTKALYEELENYNRKLKDWMGGFEVIHSFQVEDEVKKRFAKSVEDVEKRRYEGRGYQNPYGILTLLLTYLILSIQLFVSAYLVFIGSISERMLLSIFYLISSVNNPIREIAYLLLDVKAAIPNARKVETLFKERPEESKKTGESVKSVMPLELKEVRFGYTKAKEVLHGVNMCFEKGKKYAIVGSSGCGKSTLLKLLANYYKDYEGEILIGEQELRMIERKSLSRKIAMIHQNVFLFEDTLRANITMFQEYPDEEIKAAVKKAGLEKIVEDNPLGTEQMVCENGNNFSGGEKQRIAIARAILTRAEVLLLDEATSSLDAELSMQIEQLILSQKETTILNVTHRFHESILRQYDCILTMHQGKIVEMGTFEELMKKKQFFYSLYTVNH</sequence>
<dbReference type="InterPro" id="IPR003593">
    <property type="entry name" value="AAA+_ATPase"/>
</dbReference>
<evidence type="ECO:0000256" key="7">
    <source>
        <dbReference type="ARBA" id="ARBA00022989"/>
    </source>
</evidence>
<feature type="transmembrane region" description="Helical" evidence="9">
    <location>
        <begin position="59"/>
        <end position="78"/>
    </location>
</feature>
<comment type="subcellular location">
    <subcellularLocation>
        <location evidence="1">Cell membrane</location>
        <topology evidence="1">Multi-pass membrane protein</topology>
    </subcellularLocation>
</comment>
<dbReference type="GO" id="GO:0034040">
    <property type="term" value="F:ATPase-coupled lipid transmembrane transporter activity"/>
    <property type="evidence" value="ECO:0007669"/>
    <property type="project" value="TreeGrafter"/>
</dbReference>
<evidence type="ECO:0000256" key="4">
    <source>
        <dbReference type="ARBA" id="ARBA00022692"/>
    </source>
</evidence>
<reference evidence="12 13" key="1">
    <citation type="journal article" date="2017" name="Genome Med.">
        <title>A novel Ruminococcus gnavus clade enriched in inflammatory bowel disease patients.</title>
        <authorList>
            <person name="Hall A.B."/>
            <person name="Yassour M."/>
            <person name="Sauk J."/>
            <person name="Garner A."/>
            <person name="Jiang X."/>
            <person name="Arthur T."/>
            <person name="Lagoudas G.K."/>
            <person name="Vatanen T."/>
            <person name="Fornelos N."/>
            <person name="Wilson R."/>
            <person name="Bertha M."/>
            <person name="Cohen M."/>
            <person name="Garber J."/>
            <person name="Khalili H."/>
            <person name="Gevers D."/>
            <person name="Ananthakrishnan A.N."/>
            <person name="Kugathasan S."/>
            <person name="Lander E.S."/>
            <person name="Blainey P."/>
            <person name="Vlamakis H."/>
            <person name="Xavier R.J."/>
            <person name="Huttenhower C."/>
        </authorList>
    </citation>
    <scope>NUCLEOTIDE SEQUENCE [LARGE SCALE GENOMIC DNA]</scope>
    <source>
        <strain evidence="12 13">RJX1124</strain>
    </source>
</reference>
<evidence type="ECO:0000256" key="3">
    <source>
        <dbReference type="ARBA" id="ARBA00022475"/>
    </source>
</evidence>
<dbReference type="PROSITE" id="PS00211">
    <property type="entry name" value="ABC_TRANSPORTER_1"/>
    <property type="match status" value="1"/>
</dbReference>
<evidence type="ECO:0000259" key="10">
    <source>
        <dbReference type="PROSITE" id="PS50893"/>
    </source>
</evidence>
<dbReference type="RefSeq" id="WP_101871390.1">
    <property type="nucleotide sequence ID" value="NZ_NIHS01000035.1"/>
</dbReference>
<feature type="transmembrane region" description="Helical" evidence="9">
    <location>
        <begin position="21"/>
        <end position="39"/>
    </location>
</feature>
<dbReference type="InterPro" id="IPR027417">
    <property type="entry name" value="P-loop_NTPase"/>
</dbReference>
<evidence type="ECO:0000256" key="9">
    <source>
        <dbReference type="SAM" id="Phobius"/>
    </source>
</evidence>
<dbReference type="Gene3D" id="1.20.1560.10">
    <property type="entry name" value="ABC transporter type 1, transmembrane domain"/>
    <property type="match status" value="1"/>
</dbReference>
<evidence type="ECO:0000256" key="5">
    <source>
        <dbReference type="ARBA" id="ARBA00022741"/>
    </source>
</evidence>
<evidence type="ECO:0000313" key="12">
    <source>
        <dbReference type="EMBL" id="PLT70433.1"/>
    </source>
</evidence>
<feature type="domain" description="ABC transporter" evidence="10">
    <location>
        <begin position="339"/>
        <end position="573"/>
    </location>
</feature>
<evidence type="ECO:0000256" key="2">
    <source>
        <dbReference type="ARBA" id="ARBA00022448"/>
    </source>
</evidence>
<dbReference type="SUPFAM" id="SSF52540">
    <property type="entry name" value="P-loop containing nucleoside triphosphate hydrolases"/>
    <property type="match status" value="1"/>
</dbReference>
<evidence type="ECO:0000256" key="8">
    <source>
        <dbReference type="ARBA" id="ARBA00023136"/>
    </source>
</evidence>